<evidence type="ECO:0000256" key="3">
    <source>
        <dbReference type="ARBA" id="ARBA00022679"/>
    </source>
</evidence>
<feature type="domain" description="Glycosyltransferase subfamily 4-like N-terminal" evidence="4">
    <location>
        <begin position="14"/>
        <end position="149"/>
    </location>
</feature>
<dbReference type="PANTHER" id="PTHR12526:SF640">
    <property type="entry name" value="COLANIC ACID BIOSYNTHESIS GLYCOSYLTRANSFERASE WCAL-RELATED"/>
    <property type="match status" value="1"/>
</dbReference>
<gene>
    <name evidence="5" type="ORF">G4223_09070</name>
</gene>
<evidence type="ECO:0000256" key="2">
    <source>
        <dbReference type="ARBA" id="ARBA00022676"/>
    </source>
</evidence>
<proteinExistence type="inferred from homology"/>
<dbReference type="Pfam" id="PF13439">
    <property type="entry name" value="Glyco_transf_4"/>
    <property type="match status" value="1"/>
</dbReference>
<dbReference type="AlphaFoldDB" id="A0A7C9QU72"/>
<keyword evidence="6" id="KW-1185">Reference proteome</keyword>
<dbReference type="Gene3D" id="3.40.50.2000">
    <property type="entry name" value="Glycogen Phosphorylase B"/>
    <property type="match status" value="2"/>
</dbReference>
<name>A0A7C9QU72_9PROT</name>
<dbReference type="CDD" id="cd03811">
    <property type="entry name" value="GT4_GT28_WabH-like"/>
    <property type="match status" value="1"/>
</dbReference>
<keyword evidence="3 5" id="KW-0808">Transferase</keyword>
<evidence type="ECO:0000313" key="5">
    <source>
        <dbReference type="EMBL" id="NFV80261.1"/>
    </source>
</evidence>
<dbReference type="RefSeq" id="WP_163678146.1">
    <property type="nucleotide sequence ID" value="NZ_JAAIYP010000035.1"/>
</dbReference>
<accession>A0A7C9QU72</accession>
<dbReference type="GO" id="GO:0016757">
    <property type="term" value="F:glycosyltransferase activity"/>
    <property type="evidence" value="ECO:0007669"/>
    <property type="project" value="UniProtKB-KW"/>
</dbReference>
<dbReference type="Pfam" id="PF13692">
    <property type="entry name" value="Glyco_trans_1_4"/>
    <property type="match status" value="1"/>
</dbReference>
<comment type="similarity">
    <text evidence="1">Belongs to the glycosyltransferase group 1 family. Glycosyltransferase 4 subfamily.</text>
</comment>
<dbReference type="PANTHER" id="PTHR12526">
    <property type="entry name" value="GLYCOSYLTRANSFERASE"/>
    <property type="match status" value="1"/>
</dbReference>
<dbReference type="SUPFAM" id="SSF53756">
    <property type="entry name" value="UDP-Glycosyltransferase/glycogen phosphorylase"/>
    <property type="match status" value="1"/>
</dbReference>
<evidence type="ECO:0000256" key="1">
    <source>
        <dbReference type="ARBA" id="ARBA00009481"/>
    </source>
</evidence>
<dbReference type="InterPro" id="IPR028098">
    <property type="entry name" value="Glyco_trans_4-like_N"/>
</dbReference>
<protein>
    <submittedName>
        <fullName evidence="5">Glycosyltransferase</fullName>
    </submittedName>
</protein>
<dbReference type="EMBL" id="JAAIYP010000035">
    <property type="protein sequence ID" value="NFV80261.1"/>
    <property type="molecule type" value="Genomic_DNA"/>
</dbReference>
<keyword evidence="2" id="KW-0328">Glycosyltransferase</keyword>
<organism evidence="5 6">
    <name type="scientific">Magnetospirillum aberrantis SpK</name>
    <dbReference type="NCBI Taxonomy" id="908842"/>
    <lineage>
        <taxon>Bacteria</taxon>
        <taxon>Pseudomonadati</taxon>
        <taxon>Pseudomonadota</taxon>
        <taxon>Alphaproteobacteria</taxon>
        <taxon>Rhodospirillales</taxon>
        <taxon>Rhodospirillaceae</taxon>
        <taxon>Magnetospirillum</taxon>
    </lineage>
</organism>
<evidence type="ECO:0000259" key="4">
    <source>
        <dbReference type="Pfam" id="PF13439"/>
    </source>
</evidence>
<reference evidence="5 6" key="1">
    <citation type="submission" date="2020-02" db="EMBL/GenBank/DDBJ databases">
        <authorList>
            <person name="Dziuba M."/>
            <person name="Kuznetsov B."/>
            <person name="Mardanov A."/>
            <person name="Ravin N."/>
            <person name="Grouzdev D."/>
        </authorList>
    </citation>
    <scope>NUCLEOTIDE SEQUENCE [LARGE SCALE GENOMIC DNA]</scope>
    <source>
        <strain evidence="5 6">SpK</strain>
    </source>
</reference>
<comment type="caution">
    <text evidence="5">The sequence shown here is derived from an EMBL/GenBank/DDBJ whole genome shotgun (WGS) entry which is preliminary data.</text>
</comment>
<evidence type="ECO:0000313" key="6">
    <source>
        <dbReference type="Proteomes" id="UP000480684"/>
    </source>
</evidence>
<sequence length="341" mass="37453">MTRLLQAMAGADRGGAEAFFERLAPALQRAGIEQHVLIRANPRRAQMLREAGVVVTELPFGGLLDVRTHLGFRKAVAEFKPNIVLTWMNRASRFCPRGDFVRVGRLGGYYDLKYYRGADHLIGNTPDIVDWIAAQGWPEDRVHYVPNFVTETKAKAVSRKTFSTPEAAPLILALGRLHPNKAFDVLIKALASVPEAYLWLAGEGPLRAELETLAARAGVVSRVRFLGWREDVASLFGAADIFVCPSRHEPLGNVVIEAWAQGLPVVAAASEGPSQLIEDGIDGMLVPIEDSAAMACAINRLIEDRLVAAHVGAAGRQAYEEQFTEAAVVARYVEFFERVRR</sequence>
<dbReference type="Proteomes" id="UP000480684">
    <property type="component" value="Unassembled WGS sequence"/>
</dbReference>